<dbReference type="AlphaFoldDB" id="A0A5P9Q8Z6"/>
<evidence type="ECO:0000259" key="9">
    <source>
        <dbReference type="Pfam" id="PF00534"/>
    </source>
</evidence>
<keyword evidence="4" id="KW-0808">Transferase</keyword>
<dbReference type="Pfam" id="PF00534">
    <property type="entry name" value="Glycos_transf_1"/>
    <property type="match status" value="1"/>
</dbReference>
<dbReference type="Proteomes" id="UP000326702">
    <property type="component" value="Chromosome"/>
</dbReference>
<accession>A0A5P9Q8Z6</accession>
<reference evidence="10 11" key="1">
    <citation type="submission" date="2019-10" db="EMBL/GenBank/DDBJ databases">
        <title>Genome sequence of Luteimicrobium xylanilyticum HY-24.</title>
        <authorList>
            <person name="Kim D.Y."/>
            <person name="Park H.-Y."/>
        </authorList>
    </citation>
    <scope>NUCLEOTIDE SEQUENCE [LARGE SCALE GENOMIC DNA]</scope>
    <source>
        <strain evidence="10 11">HY-24</strain>
    </source>
</reference>
<evidence type="ECO:0000313" key="11">
    <source>
        <dbReference type="Proteomes" id="UP000326702"/>
    </source>
</evidence>
<keyword evidence="11" id="KW-1185">Reference proteome</keyword>
<protein>
    <recommendedName>
        <fullName evidence="9">Glycosyl transferase family 1 domain-containing protein</fullName>
    </recommendedName>
</protein>
<dbReference type="InterPro" id="IPR038578">
    <property type="entry name" value="GT29-like_sf"/>
</dbReference>
<keyword evidence="7" id="KW-0472">Membrane</keyword>
<evidence type="ECO:0000256" key="2">
    <source>
        <dbReference type="ARBA" id="ARBA00004308"/>
    </source>
</evidence>
<dbReference type="EMBL" id="CP045529">
    <property type="protein sequence ID" value="QFU97839.1"/>
    <property type="molecule type" value="Genomic_DNA"/>
</dbReference>
<feature type="domain" description="Glycosyl transferase family 1" evidence="9">
    <location>
        <begin position="582"/>
        <end position="706"/>
    </location>
</feature>
<dbReference type="Gene3D" id="3.90.1480.20">
    <property type="entry name" value="Glycosyl transferase family 29"/>
    <property type="match status" value="1"/>
</dbReference>
<keyword evidence="3" id="KW-0328">Glycosyltransferase</keyword>
<dbReference type="GO" id="GO:0008373">
    <property type="term" value="F:sialyltransferase activity"/>
    <property type="evidence" value="ECO:0007669"/>
    <property type="project" value="InterPro"/>
</dbReference>
<keyword evidence="6" id="KW-1133">Transmembrane helix</keyword>
<dbReference type="KEGG" id="lxl:KDY119_01345"/>
<dbReference type="GO" id="GO:0012505">
    <property type="term" value="C:endomembrane system"/>
    <property type="evidence" value="ECO:0007669"/>
    <property type="project" value="UniProtKB-SubCell"/>
</dbReference>
<evidence type="ECO:0000313" key="10">
    <source>
        <dbReference type="EMBL" id="QFU97839.1"/>
    </source>
</evidence>
<dbReference type="OrthoDB" id="4814794at2"/>
<name>A0A5P9Q8Z6_9MICO</name>
<gene>
    <name evidence="10" type="ORF">KDY119_01345</name>
</gene>
<dbReference type="GO" id="GO:0016020">
    <property type="term" value="C:membrane"/>
    <property type="evidence" value="ECO:0007669"/>
    <property type="project" value="UniProtKB-SubCell"/>
</dbReference>
<organism evidence="10 11">
    <name type="scientific">Luteimicrobium xylanilyticum</name>
    <dbReference type="NCBI Taxonomy" id="1133546"/>
    <lineage>
        <taxon>Bacteria</taxon>
        <taxon>Bacillati</taxon>
        <taxon>Actinomycetota</taxon>
        <taxon>Actinomycetes</taxon>
        <taxon>Micrococcales</taxon>
        <taxon>Luteimicrobium</taxon>
    </lineage>
</organism>
<dbReference type="Pfam" id="PF00777">
    <property type="entry name" value="Glyco_transf_29"/>
    <property type="match status" value="1"/>
</dbReference>
<evidence type="ECO:0000256" key="4">
    <source>
        <dbReference type="ARBA" id="ARBA00022679"/>
    </source>
</evidence>
<dbReference type="Gene3D" id="3.40.50.2000">
    <property type="entry name" value="Glycogen Phosphorylase B"/>
    <property type="match status" value="1"/>
</dbReference>
<evidence type="ECO:0000256" key="6">
    <source>
        <dbReference type="ARBA" id="ARBA00022989"/>
    </source>
</evidence>
<evidence type="ECO:0000256" key="1">
    <source>
        <dbReference type="ARBA" id="ARBA00004167"/>
    </source>
</evidence>
<keyword evidence="8" id="KW-0325">Glycoprotein</keyword>
<evidence type="ECO:0000256" key="8">
    <source>
        <dbReference type="ARBA" id="ARBA00023180"/>
    </source>
</evidence>
<keyword evidence="5" id="KW-0812">Transmembrane</keyword>
<evidence type="ECO:0000256" key="7">
    <source>
        <dbReference type="ARBA" id="ARBA00023136"/>
    </source>
</evidence>
<proteinExistence type="predicted"/>
<sequence>MNRNLKNVPLVRAAAWRVRALDKRLFGRASRLAADRDRGAGRGRYADDLALARAEWRDQGPTPALVERARSATRNSVAWTLLPTKLWLVLCGVLLEAGDRETAGRLVRTLLLKRPDDADLLAACLPVARFARELGVPSGDVARAAETADVLAANLEADVFGALVAGRTVAVVGNGPGCLGRGLGAEIDAHDLVVRFNNYPSGYEADYGARTDVWVRGAHRDVRDRPEIESLRLVVWEMDFFRNLLELPEHGDVLHRDTQFSPDKVTHVGTASKQALREASGLLLPTSGAQLLWRLHEARGGLEGVDVYGFSTVDGSEELGHYFDSLGDMGNRHDADGEGAFLRSLLSGEPGADDADLGPDEVTVVSCAYRRYDPATGKTGGPGGVLATQRLALGEEHRGRRLAYVFDEGGKGALRDRLSVQLTGLSAKVADVVLGAEHVRVAPEVLRARAEGRRLLLVCHELGSAYGAYLLGVPYVLVYHQQGSTLQEMRSLGRLPTPHETHVADRLERLVLENAQKVYFPSLGAREAYRSTSRIDDAGHVAFADTALYNTVSAVDHGDRPADRRSLLTELSRELHLPAKDASTDVFVSVGDYNSDKGLDRVPALLDRYAELTGRTVVWVAVGAVGDRAQFLAFRDAQKGRRFTARLVGERMEHDKLLALLDYADYYVMLHRSSIFDLATLEAMRAAKPLVLSPVGGNLEVDLDGNVLFVDEGTLDDACRVLEHRDRVAWGERNRAVFEEHFSLERFAERYRAMLDEQLDALLDPVASDAAEGRAW</sequence>
<dbReference type="InterPro" id="IPR001296">
    <property type="entry name" value="Glyco_trans_1"/>
</dbReference>
<evidence type="ECO:0000256" key="5">
    <source>
        <dbReference type="ARBA" id="ARBA00022692"/>
    </source>
</evidence>
<dbReference type="RefSeq" id="WP_153022094.1">
    <property type="nucleotide sequence ID" value="NZ_BAABIH010000012.1"/>
</dbReference>
<evidence type="ECO:0000256" key="3">
    <source>
        <dbReference type="ARBA" id="ARBA00022676"/>
    </source>
</evidence>
<comment type="subcellular location">
    <subcellularLocation>
        <location evidence="2">Endomembrane system</location>
    </subcellularLocation>
    <subcellularLocation>
        <location evidence="1">Membrane</location>
        <topology evidence="1">Single-pass membrane protein</topology>
    </subcellularLocation>
</comment>
<dbReference type="InterPro" id="IPR001675">
    <property type="entry name" value="Glyco_trans_29"/>
</dbReference>
<dbReference type="SUPFAM" id="SSF53756">
    <property type="entry name" value="UDP-Glycosyltransferase/glycogen phosphorylase"/>
    <property type="match status" value="1"/>
</dbReference>